<reference evidence="3 4" key="1">
    <citation type="submission" date="2020-05" db="EMBL/GenBank/DDBJ databases">
        <authorList>
            <person name="Campoy J."/>
            <person name="Schneeberger K."/>
            <person name="Spophaly S."/>
        </authorList>
    </citation>
    <scope>NUCLEOTIDE SEQUENCE [LARGE SCALE GENOMIC DNA]</scope>
    <source>
        <strain evidence="3">PruArmRojPasFocal</strain>
    </source>
</reference>
<accession>A0A6J5VEA7</accession>
<evidence type="ECO:0000313" key="3">
    <source>
        <dbReference type="EMBL" id="CAB4286214.1"/>
    </source>
</evidence>
<protein>
    <submittedName>
        <fullName evidence="3">Uncharacterized protein</fullName>
    </submittedName>
</protein>
<dbReference type="EMBL" id="CAEKDK010000007">
    <property type="protein sequence ID" value="CAB4286214.1"/>
    <property type="molecule type" value="Genomic_DNA"/>
</dbReference>
<dbReference type="Proteomes" id="UP000507222">
    <property type="component" value="Unassembled WGS sequence"/>
</dbReference>
<evidence type="ECO:0000256" key="1">
    <source>
        <dbReference type="SAM" id="MobiDB-lite"/>
    </source>
</evidence>
<dbReference type="AlphaFoldDB" id="A0A6J5VEA7"/>
<dbReference type="EMBL" id="CAEKDK010000003">
    <property type="protein sequence ID" value="CAB4272141.1"/>
    <property type="molecule type" value="Genomic_DNA"/>
</dbReference>
<sequence>MARSIFCLGFKRKERNHHPMVLLRKHGHRWLIPSRHYRTRNPLSIVLFSGEAFFSYPGLRLRRAKSALSAGGSASCLFSSQAPYPYLFLGWHNKERECQETTHTPPLLEGSGSSGSPYRRKDLTSLNRHYYLSAPTTRPSSARRARPWPLLVSSS</sequence>
<feature type="region of interest" description="Disordered" evidence="1">
    <location>
        <begin position="100"/>
        <end position="119"/>
    </location>
</feature>
<proteinExistence type="predicted"/>
<organism evidence="3 4">
    <name type="scientific">Prunus armeniaca</name>
    <name type="common">Apricot</name>
    <name type="synonym">Armeniaca vulgaris</name>
    <dbReference type="NCBI Taxonomy" id="36596"/>
    <lineage>
        <taxon>Eukaryota</taxon>
        <taxon>Viridiplantae</taxon>
        <taxon>Streptophyta</taxon>
        <taxon>Embryophyta</taxon>
        <taxon>Tracheophyta</taxon>
        <taxon>Spermatophyta</taxon>
        <taxon>Magnoliopsida</taxon>
        <taxon>eudicotyledons</taxon>
        <taxon>Gunneridae</taxon>
        <taxon>Pentapetalae</taxon>
        <taxon>rosids</taxon>
        <taxon>fabids</taxon>
        <taxon>Rosales</taxon>
        <taxon>Rosaceae</taxon>
        <taxon>Amygdaloideae</taxon>
        <taxon>Amygdaleae</taxon>
        <taxon>Prunus</taxon>
    </lineage>
</organism>
<gene>
    <name evidence="2" type="ORF">CURHAP_LOCUS18691</name>
    <name evidence="3" type="ORF">CURHAP_LOCUS43029</name>
</gene>
<evidence type="ECO:0000313" key="2">
    <source>
        <dbReference type="EMBL" id="CAB4272141.1"/>
    </source>
</evidence>
<name>A0A6J5VEA7_PRUAR</name>
<evidence type="ECO:0000313" key="4">
    <source>
        <dbReference type="Proteomes" id="UP000507222"/>
    </source>
</evidence>